<evidence type="ECO:0000313" key="10">
    <source>
        <dbReference type="Proteomes" id="UP000326396"/>
    </source>
</evidence>
<dbReference type="Pfam" id="PF20651">
    <property type="entry name" value="EXOC6_Sec15_N"/>
    <property type="match status" value="1"/>
</dbReference>
<dbReference type="SUPFAM" id="SSF48452">
    <property type="entry name" value="TPR-like"/>
    <property type="match status" value="1"/>
</dbReference>
<feature type="domain" description="Exocyst complex component EXOC6/Sec15 N-terminal" evidence="7">
    <location>
        <begin position="55"/>
        <end position="224"/>
    </location>
</feature>
<feature type="domain" description="DNA/RNA-binding" evidence="6">
    <location>
        <begin position="846"/>
        <end position="890"/>
    </location>
</feature>
<dbReference type="Gene3D" id="1.20.58.670">
    <property type="entry name" value="Dsl1p vesicle tethering complex, Tip20p subunit, domain D"/>
    <property type="match status" value="1"/>
</dbReference>
<comment type="similarity">
    <text evidence="1">Belongs to the SEC15 family.</text>
</comment>
<gene>
    <name evidence="9" type="ORF">E3N88_31774</name>
</gene>
<dbReference type="InterPro" id="IPR018834">
    <property type="entry name" value="DNA/RNA-bd_Est1-type"/>
</dbReference>
<keyword evidence="2" id="KW-0813">Transport</keyword>
<dbReference type="Pfam" id="PF10373">
    <property type="entry name" value="EST1_DNA_bind"/>
    <property type="match status" value="1"/>
</dbReference>
<evidence type="ECO:0000256" key="2">
    <source>
        <dbReference type="ARBA" id="ARBA00022448"/>
    </source>
</evidence>
<keyword evidence="10" id="KW-1185">Reference proteome</keyword>
<accession>A0A5N6M6H7</accession>
<dbReference type="GO" id="GO:0006886">
    <property type="term" value="P:intracellular protein transport"/>
    <property type="evidence" value="ECO:0007669"/>
    <property type="project" value="InterPro"/>
</dbReference>
<evidence type="ECO:0000256" key="3">
    <source>
        <dbReference type="ARBA" id="ARBA00022483"/>
    </source>
</evidence>
<reference evidence="9 10" key="1">
    <citation type="submission" date="2019-05" db="EMBL/GenBank/DDBJ databases">
        <title>Mikania micrantha, genome provides insights into the molecular mechanism of rapid growth.</title>
        <authorList>
            <person name="Liu B."/>
        </authorList>
    </citation>
    <scope>NUCLEOTIDE SEQUENCE [LARGE SCALE GENOMIC DNA]</scope>
    <source>
        <strain evidence="9">NLD-2019</strain>
        <tissue evidence="9">Leaf</tissue>
    </source>
</reference>
<dbReference type="InterPro" id="IPR042045">
    <property type="entry name" value="EXOC6/Sec15_C_dom1"/>
</dbReference>
<dbReference type="InterPro" id="IPR046361">
    <property type="entry name" value="EXOC6/Sec15_C"/>
</dbReference>
<organism evidence="9 10">
    <name type="scientific">Mikania micrantha</name>
    <name type="common">bitter vine</name>
    <dbReference type="NCBI Taxonomy" id="192012"/>
    <lineage>
        <taxon>Eukaryota</taxon>
        <taxon>Viridiplantae</taxon>
        <taxon>Streptophyta</taxon>
        <taxon>Embryophyta</taxon>
        <taxon>Tracheophyta</taxon>
        <taxon>Spermatophyta</taxon>
        <taxon>Magnoliopsida</taxon>
        <taxon>eudicotyledons</taxon>
        <taxon>Gunneridae</taxon>
        <taxon>Pentapetalae</taxon>
        <taxon>asterids</taxon>
        <taxon>campanulids</taxon>
        <taxon>Asterales</taxon>
        <taxon>Asteraceae</taxon>
        <taxon>Asteroideae</taxon>
        <taxon>Heliantheae alliance</taxon>
        <taxon>Eupatorieae</taxon>
        <taxon>Mikania</taxon>
    </lineage>
</organism>
<keyword evidence="3" id="KW-0268">Exocytosis</keyword>
<dbReference type="InterPro" id="IPR048359">
    <property type="entry name" value="EXOC6_Sec15_N"/>
</dbReference>
<feature type="domain" description="Exocyst complex subunit EXOC6/Sec15 C-terminal" evidence="5">
    <location>
        <begin position="405"/>
        <end position="755"/>
    </location>
</feature>
<protein>
    <submittedName>
        <fullName evidence="9">Uncharacterized protein</fullName>
    </submittedName>
</protein>
<dbReference type="FunFam" id="1.20.58.670:FF:000002">
    <property type="entry name" value="Exocyst complex component"/>
    <property type="match status" value="1"/>
</dbReference>
<evidence type="ECO:0000256" key="1">
    <source>
        <dbReference type="ARBA" id="ARBA00007944"/>
    </source>
</evidence>
<dbReference type="PANTHER" id="PTHR12702:SF0">
    <property type="entry name" value="EXOCYST COMPLEX COMPONENT 6"/>
    <property type="match status" value="1"/>
</dbReference>
<dbReference type="InterPro" id="IPR007225">
    <property type="entry name" value="EXOC6/Sec15"/>
</dbReference>
<sequence length="1213" mass="138281">MSAMMNAKMKSRNVAENGDKFEDSILMTLIGNGEDLGPMVRHSFEMGKPENLLHQLKNVVKKKEVEIEDLCKLHYEEFIVAVDELRGVLVDAEELKSELASDNVRLQEIGSALLIKLEDLLESYSIKKNVTEAVKMSKLCVEVLDLCIKCNKHVSDGQFYPALKAIDQIEKSYVKNIPVKTLRNAIEKQVPVIKSHIEKKVCGEINEWLVHIRSTSKDIGQKAIGFASFARQRNEDMLSRQKKAEEESSLGLGDFTYSLDVEEIDENSVLKIDLMPLYRAYYIHICLGIGDQFREYYYKNRMLQLSSDLQVSSLQHFLGSHQTYLAQIAGYFIVEDRVLRTAGDLLLANQVEAMWETALTKLTLTLENQFSQMDTASHLLLVKDYATLLGATLRQYGYDVSLILEALTNSRDKYHELLLAECRLQIKDAIINDDCKQMVMKESEYQSNVLCFHLQTSDIMPAFPYVAPFSSMVPDCCRIIRSFIKDSVNYLSYGGQTNFFDFARKYLDKLLIDVLNEVLLSTIQSGSTDVPQAIQIAANISFLEHACDYFLQTAAKQCGIPARIIARPQTTLMAKTVLKTSRDEAYLALLDSVNNKLTKYLSLTENVNWIIDDVAQHKSEYMNEVVIYLDTILSTAQQILPIDVMYKIGNGALEHVNNSFMDTLLSDSLKRFTANAVMGINNDLKNLEQFADEKFHGTGLSDIYKEGSFRACLLEIRQLVNLLLSSQPENFMNPVIRMKNYNTLDYKKIGIICEKYKDSPDGLFGSLSNRGGKQSNRKKSMDVLKRRLKERVVFDLLCVQVYIVILIHVPDYLEYGSDLGLKIRYKHIEELLAHYNTAQTSPSQTLAILASYSRDEMLAVYVNFRSLAVDTPFATARNNLIIAFEKVDSCKMFTKSPDMEYKNGKTTFIDTVDYEDFGSDVLNEMLYKIEYHTDMIFYYFFKIPYVCLDLGLNVLNSDSDFKSLCDHVRGGTKLIEIYVEHRHSTMLTMSLDVDDPSSPILAIGNEIEVSQSGSDDEDDPDYIEDEDNQVEDVEVDMLHFRSCVDFDEENLDDDVSDNDSAEENNIKVDLEKFDNNSDDDLESTTLKKVHKKVIRKKKMSSIGIDASVNPFYIGQLIEDKQKLNDMVKKFALHSRRQIYIGKNEALRYRIICLGSSPNLDVGEHRKGLRESLTSEKIDQSKKVTKRKTKPTCPFAIHISRPSIKNSRSVFIER</sequence>
<dbReference type="OrthoDB" id="10267033at2759"/>
<dbReference type="Pfam" id="PF26130">
    <property type="entry name" value="PB1-like"/>
    <property type="match status" value="1"/>
</dbReference>
<comment type="caution">
    <text evidence="9">The sequence shown here is derived from an EMBL/GenBank/DDBJ whole genome shotgun (WGS) entry which is preliminary data.</text>
</comment>
<dbReference type="Gene3D" id="1.25.40.10">
    <property type="entry name" value="Tetratricopeptide repeat domain"/>
    <property type="match status" value="1"/>
</dbReference>
<dbReference type="InterPro" id="IPR058594">
    <property type="entry name" value="PB1-like_dom_pln"/>
</dbReference>
<dbReference type="EMBL" id="SZYD01000016">
    <property type="protein sequence ID" value="KAD3336255.1"/>
    <property type="molecule type" value="Genomic_DNA"/>
</dbReference>
<evidence type="ECO:0000313" key="9">
    <source>
        <dbReference type="EMBL" id="KAD3336255.1"/>
    </source>
</evidence>
<evidence type="ECO:0000259" key="6">
    <source>
        <dbReference type="Pfam" id="PF10373"/>
    </source>
</evidence>
<keyword evidence="4" id="KW-0175">Coiled coil</keyword>
<dbReference type="GO" id="GO:0000145">
    <property type="term" value="C:exocyst"/>
    <property type="evidence" value="ECO:0007669"/>
    <property type="project" value="TreeGrafter"/>
</dbReference>
<dbReference type="Proteomes" id="UP000326396">
    <property type="component" value="Linkage Group LG6"/>
</dbReference>
<dbReference type="Gene3D" id="1.10.357.30">
    <property type="entry name" value="Exocyst complex subunit Sec15 C-terminal domain, N-terminal subdomain"/>
    <property type="match status" value="1"/>
</dbReference>
<dbReference type="AlphaFoldDB" id="A0A5N6M6H7"/>
<evidence type="ECO:0000259" key="7">
    <source>
        <dbReference type="Pfam" id="PF20651"/>
    </source>
</evidence>
<feature type="domain" description="PB1-like" evidence="8">
    <location>
        <begin position="894"/>
        <end position="981"/>
    </location>
</feature>
<proteinExistence type="inferred from homology"/>
<evidence type="ECO:0000259" key="8">
    <source>
        <dbReference type="Pfam" id="PF26130"/>
    </source>
</evidence>
<dbReference type="PANTHER" id="PTHR12702">
    <property type="entry name" value="SEC15"/>
    <property type="match status" value="1"/>
</dbReference>
<dbReference type="InterPro" id="IPR042044">
    <property type="entry name" value="EXOC6PINT-1/Sec15/Tip20_C_dom2"/>
</dbReference>
<dbReference type="InterPro" id="IPR011990">
    <property type="entry name" value="TPR-like_helical_dom_sf"/>
</dbReference>
<dbReference type="GO" id="GO:0016020">
    <property type="term" value="C:membrane"/>
    <property type="evidence" value="ECO:0007669"/>
    <property type="project" value="TreeGrafter"/>
</dbReference>
<dbReference type="Pfam" id="PF04091">
    <property type="entry name" value="Sec15_C"/>
    <property type="match status" value="1"/>
</dbReference>
<dbReference type="GO" id="GO:0090522">
    <property type="term" value="P:vesicle tethering involved in exocytosis"/>
    <property type="evidence" value="ECO:0007669"/>
    <property type="project" value="InterPro"/>
</dbReference>
<name>A0A5N6M6H7_9ASTR</name>
<evidence type="ECO:0000259" key="5">
    <source>
        <dbReference type="Pfam" id="PF04091"/>
    </source>
</evidence>
<evidence type="ECO:0000256" key="4">
    <source>
        <dbReference type="ARBA" id="ARBA00023054"/>
    </source>
</evidence>
<dbReference type="GO" id="GO:0006893">
    <property type="term" value="P:Golgi to plasma membrane transport"/>
    <property type="evidence" value="ECO:0007669"/>
    <property type="project" value="TreeGrafter"/>
</dbReference>